<comment type="caution">
    <text evidence="2">The sequence shown here is derived from an EMBL/GenBank/DDBJ whole genome shotgun (WGS) entry which is preliminary data.</text>
</comment>
<accession>A0AAE0UAH6</accession>
<reference evidence="2" key="2">
    <citation type="submission" date="2023-07" db="EMBL/GenBank/DDBJ databases">
        <authorList>
            <consortium name="Lawrence Berkeley National Laboratory"/>
            <person name="Haridas S."/>
            <person name="Hensen N."/>
            <person name="Bonometti L."/>
            <person name="Westerberg I."/>
            <person name="Brannstrom I.O."/>
            <person name="Guillou S."/>
            <person name="Cros-Aarteil S."/>
            <person name="Calhoun S."/>
            <person name="Kuo A."/>
            <person name="Mondo S."/>
            <person name="Pangilinan J."/>
            <person name="Riley R."/>
            <person name="LaButti K."/>
            <person name="Andreopoulos B."/>
            <person name="Lipzen A."/>
            <person name="Chen C."/>
            <person name="Yanf M."/>
            <person name="Daum C."/>
            <person name="Ng V."/>
            <person name="Clum A."/>
            <person name="Steindorff A."/>
            <person name="Ohm R."/>
            <person name="Martin F."/>
            <person name="Silar P."/>
            <person name="Natvig D."/>
            <person name="Lalanne C."/>
            <person name="Gautier V."/>
            <person name="Ament-velasquez S.L."/>
            <person name="Kruys A."/>
            <person name="Hutchinson M.I."/>
            <person name="Powell A.J."/>
            <person name="Barry K."/>
            <person name="Miller A.N."/>
            <person name="Grigoriev I.V."/>
            <person name="Debuchy R."/>
            <person name="Gladieux P."/>
            <person name="Thoren M.H."/>
            <person name="Johannesson H."/>
        </authorList>
    </citation>
    <scope>NUCLEOTIDE SEQUENCE</scope>
    <source>
        <strain evidence="2">FGSC 1904</strain>
    </source>
</reference>
<dbReference type="AlphaFoldDB" id="A0AAE0UAH6"/>
<reference evidence="2" key="1">
    <citation type="journal article" date="2023" name="Mol. Phylogenet. Evol.">
        <title>Genome-scale phylogeny and comparative genomics of the fungal order Sordariales.</title>
        <authorList>
            <person name="Hensen N."/>
            <person name="Bonometti L."/>
            <person name="Westerberg I."/>
            <person name="Brannstrom I.O."/>
            <person name="Guillou S."/>
            <person name="Cros-Aarteil S."/>
            <person name="Calhoun S."/>
            <person name="Haridas S."/>
            <person name="Kuo A."/>
            <person name="Mondo S."/>
            <person name="Pangilinan J."/>
            <person name="Riley R."/>
            <person name="LaButti K."/>
            <person name="Andreopoulos B."/>
            <person name="Lipzen A."/>
            <person name="Chen C."/>
            <person name="Yan M."/>
            <person name="Daum C."/>
            <person name="Ng V."/>
            <person name="Clum A."/>
            <person name="Steindorff A."/>
            <person name="Ohm R.A."/>
            <person name="Martin F."/>
            <person name="Silar P."/>
            <person name="Natvig D.O."/>
            <person name="Lalanne C."/>
            <person name="Gautier V."/>
            <person name="Ament-Velasquez S.L."/>
            <person name="Kruys A."/>
            <person name="Hutchinson M.I."/>
            <person name="Powell A.J."/>
            <person name="Barry K."/>
            <person name="Miller A.N."/>
            <person name="Grigoriev I.V."/>
            <person name="Debuchy R."/>
            <person name="Gladieux P."/>
            <person name="Hiltunen Thoren M."/>
            <person name="Johannesson H."/>
        </authorList>
    </citation>
    <scope>NUCLEOTIDE SEQUENCE</scope>
    <source>
        <strain evidence="2">FGSC 1904</strain>
    </source>
</reference>
<organism evidence="2 3">
    <name type="scientific">Sordaria brevicollis</name>
    <dbReference type="NCBI Taxonomy" id="83679"/>
    <lineage>
        <taxon>Eukaryota</taxon>
        <taxon>Fungi</taxon>
        <taxon>Dikarya</taxon>
        <taxon>Ascomycota</taxon>
        <taxon>Pezizomycotina</taxon>
        <taxon>Sordariomycetes</taxon>
        <taxon>Sordariomycetidae</taxon>
        <taxon>Sordariales</taxon>
        <taxon>Sordariaceae</taxon>
        <taxon>Sordaria</taxon>
    </lineage>
</organism>
<proteinExistence type="predicted"/>
<protein>
    <submittedName>
        <fullName evidence="2">Uncharacterized protein</fullName>
    </submittedName>
</protein>
<name>A0AAE0UAH6_SORBR</name>
<dbReference type="EMBL" id="JAUTDP010000009">
    <property type="protein sequence ID" value="KAK3396414.1"/>
    <property type="molecule type" value="Genomic_DNA"/>
</dbReference>
<sequence length="230" mass="25731">MTGEYLRIDDGNTVKRYGPFWVRNSGGRAATRIPLRVEEDVPKPPKPSGLWRAGNACSPLRGTSRERFVRRWMNMRTCGFKTDTKGNGQRRDIRHEQRSSALRKVHDGLQSALTRRLSSDGECQHLAAVRQFLQLPFDMQGLAAGMKACVCSGSSPLPSGCRWCPACPLSHRCSRPPSAVPYPPGNVSGFFIPIFHRAAFIRSSGFFDTRSRSVFPLHHRSATFRCAAHF</sequence>
<feature type="compositionally biased region" description="Basic and acidic residues" evidence="1">
    <location>
        <begin position="89"/>
        <end position="98"/>
    </location>
</feature>
<keyword evidence="3" id="KW-1185">Reference proteome</keyword>
<evidence type="ECO:0000313" key="3">
    <source>
        <dbReference type="Proteomes" id="UP001281003"/>
    </source>
</evidence>
<gene>
    <name evidence="2" type="ORF">B0T20DRAFT_417676</name>
</gene>
<evidence type="ECO:0000256" key="1">
    <source>
        <dbReference type="SAM" id="MobiDB-lite"/>
    </source>
</evidence>
<evidence type="ECO:0000313" key="2">
    <source>
        <dbReference type="EMBL" id="KAK3396414.1"/>
    </source>
</evidence>
<feature type="region of interest" description="Disordered" evidence="1">
    <location>
        <begin position="80"/>
        <end position="100"/>
    </location>
</feature>
<dbReference type="Proteomes" id="UP001281003">
    <property type="component" value="Unassembled WGS sequence"/>
</dbReference>